<comment type="subunit">
    <text evidence="3">Homodimer or homotetramer.</text>
</comment>
<comment type="caution">
    <text evidence="6">The sequence shown here is derived from an EMBL/GenBank/DDBJ whole genome shotgun (WGS) entry which is preliminary data.</text>
</comment>
<dbReference type="Gene3D" id="2.30.140.10">
    <property type="entry name" value="Spermidine synthase, tetramerisation domain"/>
    <property type="match status" value="1"/>
</dbReference>
<reference evidence="6" key="1">
    <citation type="journal article" date="2014" name="Int. J. Syst. Evol. Microbiol.">
        <title>Complete genome sequence of Corynebacterium casei LMG S-19264T (=DSM 44701T), isolated from a smear-ripened cheese.</title>
        <authorList>
            <consortium name="US DOE Joint Genome Institute (JGI-PGF)"/>
            <person name="Walter F."/>
            <person name="Albersmeier A."/>
            <person name="Kalinowski J."/>
            <person name="Ruckert C."/>
        </authorList>
    </citation>
    <scope>NUCLEOTIDE SEQUENCE</scope>
    <source>
        <strain evidence="6">JCM 13583</strain>
    </source>
</reference>
<keyword evidence="3" id="KW-0745">Spermidine biosynthesis</keyword>
<feature type="binding site" evidence="3">
    <location>
        <position position="109"/>
    </location>
    <ligand>
        <name>S-methyl-5'-thioadenosine</name>
        <dbReference type="ChEBI" id="CHEBI:17509"/>
    </ligand>
</feature>
<dbReference type="NCBIfam" id="NF002010">
    <property type="entry name" value="PRK00811.1"/>
    <property type="match status" value="1"/>
</dbReference>
<dbReference type="Pfam" id="PF01564">
    <property type="entry name" value="Spermine_synth"/>
    <property type="match status" value="1"/>
</dbReference>
<evidence type="ECO:0000259" key="5">
    <source>
        <dbReference type="PROSITE" id="PS51006"/>
    </source>
</evidence>
<keyword evidence="2 3" id="KW-0808">Transferase</keyword>
<dbReference type="EMBL" id="BMNY01000001">
    <property type="protein sequence ID" value="GGM67404.1"/>
    <property type="molecule type" value="Genomic_DNA"/>
</dbReference>
<dbReference type="InterPro" id="IPR035246">
    <property type="entry name" value="Spermidine_synt_N"/>
</dbReference>
<feature type="domain" description="PABS" evidence="5">
    <location>
        <begin position="5"/>
        <end position="238"/>
    </location>
</feature>
<dbReference type="PROSITE" id="PS51006">
    <property type="entry name" value="PABS_2"/>
    <property type="match status" value="1"/>
</dbReference>
<dbReference type="Pfam" id="PF17284">
    <property type="entry name" value="Spermine_synt_N"/>
    <property type="match status" value="1"/>
</dbReference>
<keyword evidence="3 4" id="KW-0620">Polyamine biosynthesis</keyword>
<feature type="binding site" evidence="3">
    <location>
        <position position="90"/>
    </location>
    <ligand>
        <name>spermidine</name>
        <dbReference type="ChEBI" id="CHEBI:57834"/>
    </ligand>
</feature>
<feature type="binding site" evidence="3">
    <location>
        <begin position="158"/>
        <end position="161"/>
    </location>
    <ligand>
        <name>spermidine</name>
        <dbReference type="ChEBI" id="CHEBI:57834"/>
    </ligand>
</feature>
<dbReference type="InterPro" id="IPR030374">
    <property type="entry name" value="PABS"/>
</dbReference>
<name>A0AA37BPM6_9ARCH</name>
<dbReference type="PANTHER" id="PTHR11558:SF11">
    <property type="entry name" value="SPERMIDINE SYNTHASE"/>
    <property type="match status" value="1"/>
</dbReference>
<comment type="similarity">
    <text evidence="1 3">Belongs to the spermidine/spermine synthase family.</text>
</comment>
<evidence type="ECO:0000256" key="3">
    <source>
        <dbReference type="HAMAP-Rule" id="MF_00198"/>
    </source>
</evidence>
<dbReference type="GO" id="GO:0004766">
    <property type="term" value="F:spermidine synthase activity"/>
    <property type="evidence" value="ECO:0007669"/>
    <property type="project" value="UniProtKB-UniRule"/>
</dbReference>
<organism evidence="6 7">
    <name type="scientific">Thermogymnomonas acidicola</name>
    <dbReference type="NCBI Taxonomy" id="399579"/>
    <lineage>
        <taxon>Archaea</taxon>
        <taxon>Methanobacteriati</taxon>
        <taxon>Thermoplasmatota</taxon>
        <taxon>Thermoplasmata</taxon>
        <taxon>Thermoplasmatales</taxon>
        <taxon>Thermogymnomonas</taxon>
    </lineage>
</organism>
<dbReference type="PANTHER" id="PTHR11558">
    <property type="entry name" value="SPERMIDINE/SPERMINE SYNTHASE"/>
    <property type="match status" value="1"/>
</dbReference>
<dbReference type="Proteomes" id="UP000632195">
    <property type="component" value="Unassembled WGS sequence"/>
</dbReference>
<feature type="binding site" evidence="3">
    <location>
        <position position="165"/>
    </location>
    <ligand>
        <name>S-methyl-5'-thioadenosine</name>
        <dbReference type="ChEBI" id="CHEBI:17509"/>
    </ligand>
</feature>
<feature type="binding site" evidence="3">
    <location>
        <position position="65"/>
    </location>
    <ligand>
        <name>spermidine</name>
        <dbReference type="ChEBI" id="CHEBI:57834"/>
    </ligand>
</feature>
<dbReference type="SUPFAM" id="SSF53335">
    <property type="entry name" value="S-adenosyl-L-methionine-dependent methyltransferases"/>
    <property type="match status" value="1"/>
</dbReference>
<sequence length="274" mass="30813">MKMIENWFSERYSDNLQLSFRIKDQLLSVRTDFQRIDVFDTYDFGKLLSIDGTVQLTERDEFVYHEMITHVPFYSSSIPVRSALIIGGGDGGAAGQLLSLGVERIDNVEIDNQVVEVSRRFFPDLAGSFSKPGVNLVIGDGVKFLRGKKAQYDLAIVDSTDPVGPAEGLFQEEFYRNLKEALRPGGIAVTQSGSPFYQPRALEMAYRGMRSVFRNVRVYTAFIPTYPSGFWSFTMGSDAEFSSPKGVRVGRYFNGDIMRGCFLLPQFVHEIIGD</sequence>
<dbReference type="EC" id="2.5.1.16" evidence="3"/>
<protein>
    <recommendedName>
        <fullName evidence="3">Polyamine aminopropyltransferase</fullName>
    </recommendedName>
    <alternativeName>
        <fullName evidence="3">Putrescine aminopropyltransferase</fullName>
        <shortName evidence="3">PAPT</shortName>
    </alternativeName>
    <alternativeName>
        <fullName evidence="3">Spermidine synthase</fullName>
        <shortName evidence="3">SPDS</shortName>
        <shortName evidence="3">SPDSY</shortName>
        <ecNumber evidence="3">2.5.1.16</ecNumber>
    </alternativeName>
</protein>
<gene>
    <name evidence="3" type="primary">speE</name>
    <name evidence="6" type="ORF">GCM10007108_01840</name>
</gene>
<keyword evidence="7" id="KW-1185">Reference proteome</keyword>
<evidence type="ECO:0000256" key="4">
    <source>
        <dbReference type="PROSITE-ProRule" id="PRU00354"/>
    </source>
</evidence>
<comment type="pathway">
    <text evidence="3">Amine and polyamine biosynthesis; spermidine biosynthesis; spermidine from putrescine: step 1/1.</text>
</comment>
<accession>A0AA37BPM6</accession>
<dbReference type="RefSeq" id="WP_188679536.1">
    <property type="nucleotide sequence ID" value="NZ_BMNY01000001.1"/>
</dbReference>
<evidence type="ECO:0000313" key="6">
    <source>
        <dbReference type="EMBL" id="GGM67404.1"/>
    </source>
</evidence>
<feature type="binding site" evidence="3">
    <location>
        <begin position="140"/>
        <end position="141"/>
    </location>
    <ligand>
        <name>S-methyl-5'-thioadenosine</name>
        <dbReference type="ChEBI" id="CHEBI:17509"/>
    </ligand>
</feature>
<dbReference type="Gene3D" id="3.40.50.150">
    <property type="entry name" value="Vaccinia Virus protein VP39"/>
    <property type="match status" value="1"/>
</dbReference>
<dbReference type="InterPro" id="IPR001045">
    <property type="entry name" value="Spermi_synthase"/>
</dbReference>
<evidence type="ECO:0000313" key="7">
    <source>
        <dbReference type="Proteomes" id="UP000632195"/>
    </source>
</evidence>
<reference evidence="6" key="2">
    <citation type="submission" date="2022-09" db="EMBL/GenBank/DDBJ databases">
        <authorList>
            <person name="Sun Q."/>
            <person name="Ohkuma M."/>
        </authorList>
    </citation>
    <scope>NUCLEOTIDE SEQUENCE</scope>
    <source>
        <strain evidence="6">JCM 13583</strain>
    </source>
</reference>
<proteinExistence type="inferred from homology"/>
<evidence type="ECO:0000256" key="1">
    <source>
        <dbReference type="ARBA" id="ARBA00007867"/>
    </source>
</evidence>
<dbReference type="AlphaFoldDB" id="A0AA37BPM6"/>
<dbReference type="CDD" id="cd02440">
    <property type="entry name" value="AdoMet_MTases"/>
    <property type="match status" value="1"/>
</dbReference>
<feature type="active site" description="Proton acceptor" evidence="3 4">
    <location>
        <position position="158"/>
    </location>
</feature>
<dbReference type="HAMAP" id="MF_00198">
    <property type="entry name" value="Spermidine_synth"/>
    <property type="match status" value="1"/>
</dbReference>
<evidence type="ECO:0000256" key="2">
    <source>
        <dbReference type="ARBA" id="ARBA00022679"/>
    </source>
</evidence>
<feature type="binding site" evidence="3">
    <location>
        <position position="34"/>
    </location>
    <ligand>
        <name>S-methyl-5'-thioadenosine</name>
        <dbReference type="ChEBI" id="CHEBI:17509"/>
    </ligand>
</feature>
<dbReference type="NCBIfam" id="TIGR00417">
    <property type="entry name" value="speE"/>
    <property type="match status" value="1"/>
</dbReference>
<comment type="function">
    <text evidence="3">Catalyzes the irreversible transfer of a propylamine group from the amino donor S-adenosylmethioninamine (decarboxy-AdoMet) to putrescine (1,4-diaminobutane) to yield spermidine.</text>
</comment>
<comment type="catalytic activity">
    <reaction evidence="3">
        <text>S-adenosyl 3-(methylsulfanyl)propylamine + putrescine = S-methyl-5'-thioadenosine + spermidine + H(+)</text>
        <dbReference type="Rhea" id="RHEA:12721"/>
        <dbReference type="ChEBI" id="CHEBI:15378"/>
        <dbReference type="ChEBI" id="CHEBI:17509"/>
        <dbReference type="ChEBI" id="CHEBI:57443"/>
        <dbReference type="ChEBI" id="CHEBI:57834"/>
        <dbReference type="ChEBI" id="CHEBI:326268"/>
        <dbReference type="EC" id="2.5.1.16"/>
    </reaction>
</comment>
<dbReference type="InterPro" id="IPR029063">
    <property type="entry name" value="SAM-dependent_MTases_sf"/>
</dbReference>
<dbReference type="GO" id="GO:0008295">
    <property type="term" value="P:spermidine biosynthetic process"/>
    <property type="evidence" value="ECO:0007669"/>
    <property type="project" value="UniProtKB-UniRule"/>
</dbReference>
<dbReference type="InterPro" id="IPR037163">
    <property type="entry name" value="Spermidine_synt_N_sf"/>
</dbReference>